<evidence type="ECO:0000313" key="2">
    <source>
        <dbReference type="Proteomes" id="UP000061468"/>
    </source>
</evidence>
<protein>
    <submittedName>
        <fullName evidence="1">Uncharacterized protein</fullName>
    </submittedName>
</protein>
<dbReference type="Proteomes" id="UP000061468">
    <property type="component" value="Chromosome"/>
</dbReference>
<proteinExistence type="predicted"/>
<reference evidence="1 2" key="1">
    <citation type="submission" date="2015-12" db="EMBL/GenBank/DDBJ databases">
        <title>Intraspecies pangenome expansion in the marine bacterium Alteromonas.</title>
        <authorList>
            <person name="Lopez-Perez M."/>
            <person name="Rodriguez-Valera F."/>
        </authorList>
    </citation>
    <scope>NUCLEOTIDE SEQUENCE [LARGE SCALE GENOMIC DNA]</scope>
    <source>
        <strain evidence="1 2">UM8</strain>
    </source>
</reference>
<name>A0AAC8XKH5_9ALTE</name>
<accession>A0AAC8XKH5</accession>
<sequence>MNLFTNEKFMSLETGDKNSAYHFKKLIGKNESLNQVIELNDENRTKLINCIAIRALQSSAFAT</sequence>
<evidence type="ECO:0000313" key="1">
    <source>
        <dbReference type="EMBL" id="AMJ78464.1"/>
    </source>
</evidence>
<gene>
    <name evidence="1" type="ORF">AV942_09260</name>
</gene>
<dbReference type="EMBL" id="CP013928">
    <property type="protein sequence ID" value="AMJ78464.1"/>
    <property type="molecule type" value="Genomic_DNA"/>
</dbReference>
<organism evidence="1 2">
    <name type="scientific">Alteromonas mediterranea</name>
    <dbReference type="NCBI Taxonomy" id="314275"/>
    <lineage>
        <taxon>Bacteria</taxon>
        <taxon>Pseudomonadati</taxon>
        <taxon>Pseudomonadota</taxon>
        <taxon>Gammaproteobacteria</taxon>
        <taxon>Alteromonadales</taxon>
        <taxon>Alteromonadaceae</taxon>
        <taxon>Alteromonas/Salinimonas group</taxon>
        <taxon>Alteromonas</taxon>
    </lineage>
</organism>
<dbReference type="AlphaFoldDB" id="A0AAC8XKH5"/>